<keyword evidence="3" id="KW-1185">Reference proteome</keyword>
<evidence type="ECO:0000313" key="3">
    <source>
        <dbReference type="Proteomes" id="UP000070544"/>
    </source>
</evidence>
<reference evidence="2 3" key="1">
    <citation type="journal article" date="2015" name="Genome Biol. Evol.">
        <title>Phylogenomic analyses indicate that early fungi evolved digesting cell walls of algal ancestors of land plants.</title>
        <authorList>
            <person name="Chang Y."/>
            <person name="Wang S."/>
            <person name="Sekimoto S."/>
            <person name="Aerts A.L."/>
            <person name="Choi C."/>
            <person name="Clum A."/>
            <person name="LaButti K.M."/>
            <person name="Lindquist E.A."/>
            <person name="Yee Ngan C."/>
            <person name="Ohm R.A."/>
            <person name="Salamov A.A."/>
            <person name="Grigoriev I.V."/>
            <person name="Spatafora J.W."/>
            <person name="Berbee M.L."/>
        </authorList>
    </citation>
    <scope>NUCLEOTIDE SEQUENCE [LARGE SCALE GENOMIC DNA]</scope>
    <source>
        <strain evidence="2 3">JEL478</strain>
    </source>
</reference>
<protein>
    <submittedName>
        <fullName evidence="2">Uncharacterized protein</fullName>
    </submittedName>
</protein>
<dbReference type="EMBL" id="KQ965784">
    <property type="protein sequence ID" value="KXS12792.1"/>
    <property type="molecule type" value="Genomic_DNA"/>
</dbReference>
<organism evidence="2 3">
    <name type="scientific">Gonapodya prolifera (strain JEL478)</name>
    <name type="common">Monoblepharis prolifera</name>
    <dbReference type="NCBI Taxonomy" id="1344416"/>
    <lineage>
        <taxon>Eukaryota</taxon>
        <taxon>Fungi</taxon>
        <taxon>Fungi incertae sedis</taxon>
        <taxon>Chytridiomycota</taxon>
        <taxon>Chytridiomycota incertae sedis</taxon>
        <taxon>Monoblepharidomycetes</taxon>
        <taxon>Monoblepharidales</taxon>
        <taxon>Gonapodyaceae</taxon>
        <taxon>Gonapodya</taxon>
    </lineage>
</organism>
<evidence type="ECO:0000313" key="2">
    <source>
        <dbReference type="EMBL" id="KXS12792.1"/>
    </source>
</evidence>
<name>A0A139A7L9_GONPJ</name>
<dbReference type="AlphaFoldDB" id="A0A139A7L9"/>
<feature type="region of interest" description="Disordered" evidence="1">
    <location>
        <begin position="1"/>
        <end position="35"/>
    </location>
</feature>
<evidence type="ECO:0000256" key="1">
    <source>
        <dbReference type="SAM" id="MobiDB-lite"/>
    </source>
</evidence>
<accession>A0A139A7L9</accession>
<sequence length="110" mass="11733">MTTLRQLAGAPSHGGQNLGPPPPQPNFNATLGGSNSSYAINANLQDLLAVVQKMEEKFTTSHTAPEARLQALEEENAILQQQIDMAHSATIQPVIQGDPKMESPPEFSGN</sequence>
<gene>
    <name evidence="2" type="ORF">M427DRAFT_34431</name>
</gene>
<proteinExistence type="predicted"/>
<dbReference type="Proteomes" id="UP000070544">
    <property type="component" value="Unassembled WGS sequence"/>
</dbReference>